<evidence type="ECO:0000259" key="1">
    <source>
        <dbReference type="PROSITE" id="PS50181"/>
    </source>
</evidence>
<feature type="domain" description="F-box" evidence="1">
    <location>
        <begin position="2"/>
        <end position="47"/>
    </location>
</feature>
<dbReference type="EMBL" id="WHVB01000021">
    <property type="protein sequence ID" value="KAF8472248.1"/>
    <property type="molecule type" value="Genomic_DNA"/>
</dbReference>
<dbReference type="Gene3D" id="3.80.10.10">
    <property type="entry name" value="Ribonuclease Inhibitor"/>
    <property type="match status" value="1"/>
</dbReference>
<evidence type="ECO:0000313" key="3">
    <source>
        <dbReference type="Proteomes" id="UP000759537"/>
    </source>
</evidence>
<gene>
    <name evidence="2" type="ORF">DFH94DRAFT_193109</name>
</gene>
<reference evidence="2" key="1">
    <citation type="submission" date="2019-10" db="EMBL/GenBank/DDBJ databases">
        <authorList>
            <consortium name="DOE Joint Genome Institute"/>
            <person name="Kuo A."/>
            <person name="Miyauchi S."/>
            <person name="Kiss E."/>
            <person name="Drula E."/>
            <person name="Kohler A."/>
            <person name="Sanchez-Garcia M."/>
            <person name="Andreopoulos B."/>
            <person name="Barry K.W."/>
            <person name="Bonito G."/>
            <person name="Buee M."/>
            <person name="Carver A."/>
            <person name="Chen C."/>
            <person name="Cichocki N."/>
            <person name="Clum A."/>
            <person name="Culley D."/>
            <person name="Crous P.W."/>
            <person name="Fauchery L."/>
            <person name="Girlanda M."/>
            <person name="Hayes R."/>
            <person name="Keri Z."/>
            <person name="LaButti K."/>
            <person name="Lipzen A."/>
            <person name="Lombard V."/>
            <person name="Magnuson J."/>
            <person name="Maillard F."/>
            <person name="Morin E."/>
            <person name="Murat C."/>
            <person name="Nolan M."/>
            <person name="Ohm R."/>
            <person name="Pangilinan J."/>
            <person name="Pereira M."/>
            <person name="Perotto S."/>
            <person name="Peter M."/>
            <person name="Riley R."/>
            <person name="Sitrit Y."/>
            <person name="Stielow B."/>
            <person name="Szollosi G."/>
            <person name="Zifcakova L."/>
            <person name="Stursova M."/>
            <person name="Spatafora J.W."/>
            <person name="Tedersoo L."/>
            <person name="Vaario L.-M."/>
            <person name="Yamada A."/>
            <person name="Yan M."/>
            <person name="Wang P."/>
            <person name="Xu J."/>
            <person name="Bruns T."/>
            <person name="Baldrian P."/>
            <person name="Vilgalys R."/>
            <person name="Henrissat B."/>
            <person name="Grigoriev I.V."/>
            <person name="Hibbett D."/>
            <person name="Nagy L.G."/>
            <person name="Martin F.M."/>
        </authorList>
    </citation>
    <scope>NUCLEOTIDE SEQUENCE</scope>
    <source>
        <strain evidence="2">Prilba</strain>
    </source>
</reference>
<organism evidence="2 3">
    <name type="scientific">Russula ochroleuca</name>
    <dbReference type="NCBI Taxonomy" id="152965"/>
    <lineage>
        <taxon>Eukaryota</taxon>
        <taxon>Fungi</taxon>
        <taxon>Dikarya</taxon>
        <taxon>Basidiomycota</taxon>
        <taxon>Agaricomycotina</taxon>
        <taxon>Agaricomycetes</taxon>
        <taxon>Russulales</taxon>
        <taxon>Russulaceae</taxon>
        <taxon>Russula</taxon>
    </lineage>
</organism>
<dbReference type="InterPro" id="IPR001810">
    <property type="entry name" value="F-box_dom"/>
</dbReference>
<dbReference type="SUPFAM" id="SSF81383">
    <property type="entry name" value="F-box domain"/>
    <property type="match status" value="1"/>
</dbReference>
<reference evidence="2" key="2">
    <citation type="journal article" date="2020" name="Nat. Commun.">
        <title>Large-scale genome sequencing of mycorrhizal fungi provides insights into the early evolution of symbiotic traits.</title>
        <authorList>
            <person name="Miyauchi S."/>
            <person name="Kiss E."/>
            <person name="Kuo A."/>
            <person name="Drula E."/>
            <person name="Kohler A."/>
            <person name="Sanchez-Garcia M."/>
            <person name="Morin E."/>
            <person name="Andreopoulos B."/>
            <person name="Barry K.W."/>
            <person name="Bonito G."/>
            <person name="Buee M."/>
            <person name="Carver A."/>
            <person name="Chen C."/>
            <person name="Cichocki N."/>
            <person name="Clum A."/>
            <person name="Culley D."/>
            <person name="Crous P.W."/>
            <person name="Fauchery L."/>
            <person name="Girlanda M."/>
            <person name="Hayes R.D."/>
            <person name="Keri Z."/>
            <person name="LaButti K."/>
            <person name="Lipzen A."/>
            <person name="Lombard V."/>
            <person name="Magnuson J."/>
            <person name="Maillard F."/>
            <person name="Murat C."/>
            <person name="Nolan M."/>
            <person name="Ohm R.A."/>
            <person name="Pangilinan J."/>
            <person name="Pereira M.F."/>
            <person name="Perotto S."/>
            <person name="Peter M."/>
            <person name="Pfister S."/>
            <person name="Riley R."/>
            <person name="Sitrit Y."/>
            <person name="Stielow J.B."/>
            <person name="Szollosi G."/>
            <person name="Zifcakova L."/>
            <person name="Stursova M."/>
            <person name="Spatafora J.W."/>
            <person name="Tedersoo L."/>
            <person name="Vaario L.M."/>
            <person name="Yamada A."/>
            <person name="Yan M."/>
            <person name="Wang P."/>
            <person name="Xu J."/>
            <person name="Bruns T."/>
            <person name="Baldrian P."/>
            <person name="Vilgalys R."/>
            <person name="Dunand C."/>
            <person name="Henrissat B."/>
            <person name="Grigoriev I.V."/>
            <person name="Hibbett D."/>
            <person name="Nagy L.G."/>
            <person name="Martin F.M."/>
        </authorList>
    </citation>
    <scope>NUCLEOTIDE SEQUENCE</scope>
    <source>
        <strain evidence="2">Prilba</strain>
    </source>
</reference>
<dbReference type="PROSITE" id="PS50181">
    <property type="entry name" value="FBOX"/>
    <property type="match status" value="1"/>
</dbReference>
<dbReference type="OrthoDB" id="2858653at2759"/>
<keyword evidence="3" id="KW-1185">Reference proteome</keyword>
<accession>A0A9P5JZE8</accession>
<proteinExistence type="predicted"/>
<dbReference type="InterPro" id="IPR036047">
    <property type="entry name" value="F-box-like_dom_sf"/>
</dbReference>
<evidence type="ECO:0000313" key="2">
    <source>
        <dbReference type="EMBL" id="KAF8472248.1"/>
    </source>
</evidence>
<sequence length="388" mass="43933">MPFGITKLPLELLSEIISNVSEEDLLQLRSVNSCFKLLVTPAIFGSITVCNEKQSAERFWALLNTPHVARHVQSITFEEDRGAFDREPEQSMTKNEVSDRLVAAFFSLHQAPSLKMLALYFDVYYTGRHQTGKAYSHQSAIVYALGRNKYHLPKLQSLKIHGLLDSCEPGFISLFDKAPITRLIASLRHLDFSLPCGTTGLLDSKLQELFWKQVVVRHVLQPAVNLESLAITRRGSCDEAQCLDISQAQLATYPRLAALLLTEIVWEDGTIGQGDIVTPSPLEDFIVRHRKTLKKLELHNCTINVKDYGRRPPVCYWADVYKRLANALTELVELKVYNFEVPYLSSTGPSARPLLPLPYYDLKRLEGMERDAEALKEFEAVVKNRDGR</sequence>
<dbReference type="SUPFAM" id="SSF52047">
    <property type="entry name" value="RNI-like"/>
    <property type="match status" value="1"/>
</dbReference>
<protein>
    <recommendedName>
        <fullName evidence="1">F-box domain-containing protein</fullName>
    </recommendedName>
</protein>
<name>A0A9P5JZE8_9AGAM</name>
<dbReference type="Pfam" id="PF00646">
    <property type="entry name" value="F-box"/>
    <property type="match status" value="1"/>
</dbReference>
<dbReference type="AlphaFoldDB" id="A0A9P5JZE8"/>
<dbReference type="InterPro" id="IPR032675">
    <property type="entry name" value="LRR_dom_sf"/>
</dbReference>
<comment type="caution">
    <text evidence="2">The sequence shown here is derived from an EMBL/GenBank/DDBJ whole genome shotgun (WGS) entry which is preliminary data.</text>
</comment>
<dbReference type="Proteomes" id="UP000759537">
    <property type="component" value="Unassembled WGS sequence"/>
</dbReference>